<evidence type="ECO:0000256" key="10">
    <source>
        <dbReference type="ARBA" id="ARBA00023077"/>
    </source>
</evidence>
<dbReference type="InterPro" id="IPR010105">
    <property type="entry name" value="TonB_sidphr_rcpt"/>
</dbReference>
<dbReference type="CDD" id="cd01347">
    <property type="entry name" value="ligand_gated_channel"/>
    <property type="match status" value="1"/>
</dbReference>
<gene>
    <name evidence="18" type="ORF">LX66_2114</name>
</gene>
<evidence type="ECO:0000256" key="7">
    <source>
        <dbReference type="ARBA" id="ARBA00022729"/>
    </source>
</evidence>
<dbReference type="InterPro" id="IPR037066">
    <property type="entry name" value="Plug_dom_sf"/>
</dbReference>
<organism evidence="18 19">
    <name type="scientific">Chitinophaga japonensis</name>
    <name type="common">Flexibacter japonensis</name>
    <dbReference type="NCBI Taxonomy" id="104662"/>
    <lineage>
        <taxon>Bacteria</taxon>
        <taxon>Pseudomonadati</taxon>
        <taxon>Bacteroidota</taxon>
        <taxon>Chitinophagia</taxon>
        <taxon>Chitinophagales</taxon>
        <taxon>Chitinophagaceae</taxon>
        <taxon>Chitinophaga</taxon>
    </lineage>
</organism>
<dbReference type="Proteomes" id="UP000316778">
    <property type="component" value="Unassembled WGS sequence"/>
</dbReference>
<evidence type="ECO:0000256" key="4">
    <source>
        <dbReference type="ARBA" id="ARBA00022452"/>
    </source>
</evidence>
<dbReference type="Pfam" id="PF13620">
    <property type="entry name" value="CarboxypepD_reg"/>
    <property type="match status" value="1"/>
</dbReference>
<dbReference type="GO" id="GO:0038023">
    <property type="term" value="F:signaling receptor activity"/>
    <property type="evidence" value="ECO:0007669"/>
    <property type="project" value="InterPro"/>
</dbReference>
<evidence type="ECO:0000256" key="13">
    <source>
        <dbReference type="ARBA" id="ARBA00023237"/>
    </source>
</evidence>
<dbReference type="GO" id="GO:0009279">
    <property type="term" value="C:cell outer membrane"/>
    <property type="evidence" value="ECO:0007669"/>
    <property type="project" value="UniProtKB-SubCell"/>
</dbReference>
<comment type="caution">
    <text evidence="18">The sequence shown here is derived from an EMBL/GenBank/DDBJ whole genome shotgun (WGS) entry which is preliminary data.</text>
</comment>
<keyword evidence="4 14" id="KW-1134">Transmembrane beta strand</keyword>
<keyword evidence="12 18" id="KW-0675">Receptor</keyword>
<proteinExistence type="inferred from homology"/>
<keyword evidence="3 14" id="KW-0813">Transport</keyword>
<feature type="domain" description="TonB-dependent receptor plug" evidence="17">
    <location>
        <begin position="152"/>
        <end position="250"/>
    </location>
</feature>
<evidence type="ECO:0000256" key="3">
    <source>
        <dbReference type="ARBA" id="ARBA00022448"/>
    </source>
</evidence>
<dbReference type="AlphaFoldDB" id="A0A562T4W0"/>
<dbReference type="Gene3D" id="2.40.170.20">
    <property type="entry name" value="TonB-dependent receptor, beta-barrel domain"/>
    <property type="match status" value="1"/>
</dbReference>
<keyword evidence="8" id="KW-0408">Iron</keyword>
<sequence>MVPAFLCSSNQRTLITMPFFTHKRFLTAVFTVFSFSGFAQTVIKGVVRDINNAPLPHVTVIVLNKKHTATTDSSGAFLLRYLPAGKHTIRFSHTGFGMEERNINLAPDEMKVVNITLLPATEQLQTVEITGRRESGYKNTNSFIGSKTATPLREVPQAISYVTKELMQDQSAVRMGDVVKNFSGVNQFTFYDDLTIRGFRINGGSTTQLLNGMRTFSGFWKQPMVNYLERVEVIKGPASALFGNASPGGTVNRVTKKPLEEARKSLSFTTGSFNTARALADFTGPLNKDKTILYRLNLGYENAQSFRDLQFDKNLVVAPSISFLPTEKTRINFDAVYNKSNSRLDRGQSVFNGTDQQALYTTPISLSLSAVNDYLNEETYMVTASLVHQFNSRLAFNLAYLHTGYMEDLLENRSANAYAVDSAGKPINGLVARQAFIRKSPQNSDNVSAYFTYDLNTGKLAHKLLLGYDYAQSVVPPGASQQTASGYLRTNGTAGAYNPARASDYVFYNYTYKTASGNDTTIRIPKPNVPSYDLVKKNNQLEDMSKYIFTTATNSATIAAFSSLNGFYMQDQVKLGNLQVLLGLRYELYINKANYKTDSVKNVTQHAFLPRVGLVYSVTKNINAYGIYTQGYNPQDAAIQGNPIYGGPFDPIESNLIEGGLKTEWLNGRLSANLAVYRIRQKGTLYLGSDPNNPDLRIQIGEEQAKGVELDVTGQIAPHWDIVVTYAYNDAVITEAGKADSTKIGEQKPNAPKQQGSIWTKYTIPAGPAKGLGLGIGGNFVTERNLSLNEVQTIPGYALLNAALYYKVNKVQVQFNMNNLTNKTHWVGGYDYLRLFPGAPRNWQATVSYTF</sequence>
<evidence type="ECO:0000256" key="11">
    <source>
        <dbReference type="ARBA" id="ARBA00023136"/>
    </source>
</evidence>
<dbReference type="GO" id="GO:0015344">
    <property type="term" value="F:siderophore uptake transmembrane transporter activity"/>
    <property type="evidence" value="ECO:0007669"/>
    <property type="project" value="TreeGrafter"/>
</dbReference>
<evidence type="ECO:0000256" key="12">
    <source>
        <dbReference type="ARBA" id="ARBA00023170"/>
    </source>
</evidence>
<protein>
    <submittedName>
        <fullName evidence="18">Iron complex outermembrane receptor protein</fullName>
    </submittedName>
</protein>
<dbReference type="InterPro" id="IPR000531">
    <property type="entry name" value="Beta-barrel_TonB"/>
</dbReference>
<keyword evidence="7" id="KW-0732">Signal</keyword>
<dbReference type="PROSITE" id="PS52016">
    <property type="entry name" value="TONB_DEPENDENT_REC_3"/>
    <property type="match status" value="1"/>
</dbReference>
<evidence type="ECO:0000256" key="5">
    <source>
        <dbReference type="ARBA" id="ARBA00022496"/>
    </source>
</evidence>
<dbReference type="Pfam" id="PF00593">
    <property type="entry name" value="TonB_dep_Rec_b-barrel"/>
    <property type="match status" value="1"/>
</dbReference>
<dbReference type="GO" id="GO:0015891">
    <property type="term" value="P:siderophore transport"/>
    <property type="evidence" value="ECO:0007669"/>
    <property type="project" value="InterPro"/>
</dbReference>
<dbReference type="Pfam" id="PF07715">
    <property type="entry name" value="Plug"/>
    <property type="match status" value="1"/>
</dbReference>
<evidence type="ECO:0000256" key="14">
    <source>
        <dbReference type="PROSITE-ProRule" id="PRU01360"/>
    </source>
</evidence>
<dbReference type="PANTHER" id="PTHR32552:SF68">
    <property type="entry name" value="FERRICHROME OUTER MEMBRANE TRANSPORTER_PHAGE RECEPTOR"/>
    <property type="match status" value="1"/>
</dbReference>
<keyword evidence="13 14" id="KW-0998">Cell outer membrane</keyword>
<keyword evidence="9" id="KW-0406">Ion transport</keyword>
<keyword evidence="11 14" id="KW-0472">Membrane</keyword>
<evidence type="ECO:0000259" key="16">
    <source>
        <dbReference type="Pfam" id="PF00593"/>
    </source>
</evidence>
<comment type="subcellular location">
    <subcellularLocation>
        <location evidence="1 14">Cell outer membrane</location>
        <topology evidence="1 14">Multi-pass membrane protein</topology>
    </subcellularLocation>
</comment>
<evidence type="ECO:0000313" key="19">
    <source>
        <dbReference type="Proteomes" id="UP000316778"/>
    </source>
</evidence>
<dbReference type="NCBIfam" id="TIGR01783">
    <property type="entry name" value="TonB-siderophor"/>
    <property type="match status" value="1"/>
</dbReference>
<evidence type="ECO:0000256" key="9">
    <source>
        <dbReference type="ARBA" id="ARBA00023065"/>
    </source>
</evidence>
<name>A0A562T4W0_CHIJA</name>
<comment type="similarity">
    <text evidence="2 14 15">Belongs to the TonB-dependent receptor family.</text>
</comment>
<keyword evidence="10 15" id="KW-0798">TonB box</keyword>
<evidence type="ECO:0000256" key="15">
    <source>
        <dbReference type="RuleBase" id="RU003357"/>
    </source>
</evidence>
<dbReference type="Gene3D" id="2.170.130.10">
    <property type="entry name" value="TonB-dependent receptor, plug domain"/>
    <property type="match status" value="1"/>
</dbReference>
<evidence type="ECO:0000259" key="17">
    <source>
        <dbReference type="Pfam" id="PF07715"/>
    </source>
</evidence>
<dbReference type="EMBL" id="VLLG01000003">
    <property type="protein sequence ID" value="TWI88040.1"/>
    <property type="molecule type" value="Genomic_DNA"/>
</dbReference>
<dbReference type="InterPro" id="IPR036942">
    <property type="entry name" value="Beta-barrel_TonB_sf"/>
</dbReference>
<reference evidence="18 19" key="1">
    <citation type="journal article" date="2013" name="Stand. Genomic Sci.">
        <title>Genomic Encyclopedia of Type Strains, Phase I: The one thousand microbial genomes (KMG-I) project.</title>
        <authorList>
            <person name="Kyrpides N.C."/>
            <person name="Woyke T."/>
            <person name="Eisen J.A."/>
            <person name="Garrity G."/>
            <person name="Lilburn T.G."/>
            <person name="Beck B.J."/>
            <person name="Whitman W.B."/>
            <person name="Hugenholtz P."/>
            <person name="Klenk H.P."/>
        </authorList>
    </citation>
    <scope>NUCLEOTIDE SEQUENCE [LARGE SCALE GENOMIC DNA]</scope>
    <source>
        <strain evidence="18 19">DSM 13484</strain>
    </source>
</reference>
<dbReference type="SUPFAM" id="SSF49464">
    <property type="entry name" value="Carboxypeptidase regulatory domain-like"/>
    <property type="match status" value="1"/>
</dbReference>
<evidence type="ECO:0000256" key="8">
    <source>
        <dbReference type="ARBA" id="ARBA00023004"/>
    </source>
</evidence>
<keyword evidence="19" id="KW-1185">Reference proteome</keyword>
<dbReference type="Gene3D" id="2.60.40.1120">
    <property type="entry name" value="Carboxypeptidase-like, regulatory domain"/>
    <property type="match status" value="1"/>
</dbReference>
<evidence type="ECO:0000313" key="18">
    <source>
        <dbReference type="EMBL" id="TWI88040.1"/>
    </source>
</evidence>
<keyword evidence="5" id="KW-0410">Iron transport</keyword>
<dbReference type="InterPro" id="IPR008969">
    <property type="entry name" value="CarboxyPept-like_regulatory"/>
</dbReference>
<keyword evidence="6 14" id="KW-0812">Transmembrane</keyword>
<evidence type="ECO:0000256" key="2">
    <source>
        <dbReference type="ARBA" id="ARBA00009810"/>
    </source>
</evidence>
<evidence type="ECO:0000256" key="6">
    <source>
        <dbReference type="ARBA" id="ARBA00022692"/>
    </source>
</evidence>
<evidence type="ECO:0000256" key="1">
    <source>
        <dbReference type="ARBA" id="ARBA00004571"/>
    </source>
</evidence>
<accession>A0A562T4W0</accession>
<dbReference type="InterPro" id="IPR012910">
    <property type="entry name" value="Plug_dom"/>
</dbReference>
<dbReference type="PANTHER" id="PTHR32552">
    <property type="entry name" value="FERRICHROME IRON RECEPTOR-RELATED"/>
    <property type="match status" value="1"/>
</dbReference>
<dbReference type="InterPro" id="IPR039426">
    <property type="entry name" value="TonB-dep_rcpt-like"/>
</dbReference>
<dbReference type="SUPFAM" id="SSF56935">
    <property type="entry name" value="Porins"/>
    <property type="match status" value="1"/>
</dbReference>
<feature type="domain" description="TonB-dependent receptor-like beta-barrel" evidence="16">
    <location>
        <begin position="328"/>
        <end position="820"/>
    </location>
</feature>